<proteinExistence type="predicted"/>
<gene>
    <name evidence="2" type="ORF">WG901_01535</name>
</gene>
<reference evidence="2 3" key="1">
    <citation type="submission" date="2024-03" db="EMBL/GenBank/DDBJ databases">
        <authorList>
            <person name="Jo J.-H."/>
        </authorList>
    </citation>
    <scope>NUCLEOTIDE SEQUENCE [LARGE SCALE GENOMIC DNA]</scope>
    <source>
        <strain evidence="2 3">PS1R-30</strain>
    </source>
</reference>
<dbReference type="InterPro" id="IPR029058">
    <property type="entry name" value="AB_hydrolase_fold"/>
</dbReference>
<evidence type="ECO:0000313" key="2">
    <source>
        <dbReference type="EMBL" id="MEJ5975301.1"/>
    </source>
</evidence>
<dbReference type="GO" id="GO:0016787">
    <property type="term" value="F:hydrolase activity"/>
    <property type="evidence" value="ECO:0007669"/>
    <property type="project" value="UniProtKB-KW"/>
</dbReference>
<name>A0ABU8RQN9_9SPHN</name>
<evidence type="ECO:0000313" key="3">
    <source>
        <dbReference type="Proteomes" id="UP001361239"/>
    </source>
</evidence>
<evidence type="ECO:0000259" key="1">
    <source>
        <dbReference type="Pfam" id="PF12146"/>
    </source>
</evidence>
<dbReference type="Proteomes" id="UP001361239">
    <property type="component" value="Unassembled WGS sequence"/>
</dbReference>
<dbReference type="PANTHER" id="PTHR11614">
    <property type="entry name" value="PHOSPHOLIPASE-RELATED"/>
    <property type="match status" value="1"/>
</dbReference>
<dbReference type="Gene3D" id="3.40.50.1820">
    <property type="entry name" value="alpha/beta hydrolase"/>
    <property type="match status" value="1"/>
</dbReference>
<accession>A0ABU8RQN9</accession>
<organism evidence="2 3">
    <name type="scientific">Novosphingobium anseongense</name>
    <dbReference type="NCBI Taxonomy" id="3133436"/>
    <lineage>
        <taxon>Bacteria</taxon>
        <taxon>Pseudomonadati</taxon>
        <taxon>Pseudomonadota</taxon>
        <taxon>Alphaproteobacteria</taxon>
        <taxon>Sphingomonadales</taxon>
        <taxon>Sphingomonadaceae</taxon>
        <taxon>Novosphingobium</taxon>
    </lineage>
</organism>
<feature type="domain" description="Serine aminopeptidase S33" evidence="1">
    <location>
        <begin position="45"/>
        <end position="301"/>
    </location>
</feature>
<sequence length="323" mass="36102">MSLDQVCAPRALDRRAIAREARESRWLARDGHAIRRIDWDQVADRPRGSLLFMPGRGDAYEKYLETLGHWHACGWRVTAADWRGQAGSGRLGTDEVTGHVDDFALWIEDLADFWAEWTRETPGPHVLVGHSMGGHLVLRALVEKRVDPAALILTAPMLGLHPRQVPPGLLHVAARLMRSLGDPRRPAWKWSEKPGEPPASRIELLTHDAARYADEIWWRQERPELMMGPGSWGWIAAALASIRSLDRRGALEAVDTPVLVLATSADQLVEYSAIERAVARLPHAELVRFGAEARHELLREGDLVRDRALDAIDDFLARSAPAS</sequence>
<keyword evidence="3" id="KW-1185">Reference proteome</keyword>
<dbReference type="Pfam" id="PF12146">
    <property type="entry name" value="Hydrolase_4"/>
    <property type="match status" value="1"/>
</dbReference>
<keyword evidence="2" id="KW-0378">Hydrolase</keyword>
<comment type="caution">
    <text evidence="2">The sequence shown here is derived from an EMBL/GenBank/DDBJ whole genome shotgun (WGS) entry which is preliminary data.</text>
</comment>
<dbReference type="InterPro" id="IPR051044">
    <property type="entry name" value="MAG_DAG_Lipase"/>
</dbReference>
<dbReference type="RefSeq" id="WP_339585261.1">
    <property type="nucleotide sequence ID" value="NZ_JBBHJZ010000001.1"/>
</dbReference>
<dbReference type="SUPFAM" id="SSF53474">
    <property type="entry name" value="alpha/beta-Hydrolases"/>
    <property type="match status" value="1"/>
</dbReference>
<dbReference type="InterPro" id="IPR022742">
    <property type="entry name" value="Hydrolase_4"/>
</dbReference>
<protein>
    <submittedName>
        <fullName evidence="2">Alpha/beta hydrolase</fullName>
    </submittedName>
</protein>
<dbReference type="EMBL" id="JBBHJZ010000001">
    <property type="protein sequence ID" value="MEJ5975301.1"/>
    <property type="molecule type" value="Genomic_DNA"/>
</dbReference>